<protein>
    <submittedName>
        <fullName evidence="1">Uncharacterized protein</fullName>
    </submittedName>
</protein>
<dbReference type="Gramene" id="MELO3C033952.2.1">
    <property type="protein sequence ID" value="MELO3C033952.2.1"/>
    <property type="gene ID" value="MELO3C033952.2"/>
</dbReference>
<reference evidence="1" key="1">
    <citation type="submission" date="2023-03" db="UniProtKB">
        <authorList>
            <consortium name="EnsemblPlants"/>
        </authorList>
    </citation>
    <scope>IDENTIFICATION</scope>
</reference>
<dbReference type="EnsemblPlants" id="MELO3C033952.2.1">
    <property type="protein sequence ID" value="MELO3C033952.2.1"/>
    <property type="gene ID" value="MELO3C033952.2"/>
</dbReference>
<name>A0A9I9EHU4_CUCME</name>
<dbReference type="AlphaFoldDB" id="A0A9I9EHU4"/>
<proteinExistence type="predicted"/>
<accession>A0A9I9EHU4</accession>
<evidence type="ECO:0000313" key="1">
    <source>
        <dbReference type="EnsemblPlants" id="MELO3C033952.2.1"/>
    </source>
</evidence>
<organism evidence="1">
    <name type="scientific">Cucumis melo</name>
    <name type="common">Muskmelon</name>
    <dbReference type="NCBI Taxonomy" id="3656"/>
    <lineage>
        <taxon>Eukaryota</taxon>
        <taxon>Viridiplantae</taxon>
        <taxon>Streptophyta</taxon>
        <taxon>Embryophyta</taxon>
        <taxon>Tracheophyta</taxon>
        <taxon>Spermatophyta</taxon>
        <taxon>Magnoliopsida</taxon>
        <taxon>eudicotyledons</taxon>
        <taxon>Gunneridae</taxon>
        <taxon>Pentapetalae</taxon>
        <taxon>rosids</taxon>
        <taxon>fabids</taxon>
        <taxon>Cucurbitales</taxon>
        <taxon>Cucurbitaceae</taxon>
        <taxon>Benincaseae</taxon>
        <taxon>Cucumis</taxon>
    </lineage>
</organism>
<sequence length="161" mass="18458">MSSVERRSVVEHCSSSAWSRLLHRRRFESSCSYDIEELKEEGELKSGNLEKSIVRSDVKRIVVGVGARVTKFGVEESGHRWQSHLFIIFSTLLDIHLTSFLAKDATQRGNMAGHPPQSLQFHGQVDTRRSYSQVELDEVQVELANFLSSYMNICKILEMIW</sequence>